<organism evidence="1">
    <name type="scientific">marine sediment metagenome</name>
    <dbReference type="NCBI Taxonomy" id="412755"/>
    <lineage>
        <taxon>unclassified sequences</taxon>
        <taxon>metagenomes</taxon>
        <taxon>ecological metagenomes</taxon>
    </lineage>
</organism>
<comment type="caution">
    <text evidence="1">The sequence shown here is derived from an EMBL/GenBank/DDBJ whole genome shotgun (WGS) entry which is preliminary data.</text>
</comment>
<gene>
    <name evidence="1" type="ORF">LCGC14_1254110</name>
</gene>
<sequence>MKYDDAKRELEDLGAEFLSRAEMRSRLPQDVSFFSPIGCLQCGSKRFTDVLYFLADQPDLFYWAQGECGVTLSVVNYGSIARCLVCDGARFEIDVE</sequence>
<dbReference type="AlphaFoldDB" id="A0A0F9L2K1"/>
<name>A0A0F9L2K1_9ZZZZ</name>
<accession>A0A0F9L2K1</accession>
<proteinExistence type="predicted"/>
<protein>
    <submittedName>
        <fullName evidence="1">Uncharacterized protein</fullName>
    </submittedName>
</protein>
<dbReference type="EMBL" id="LAZR01006898">
    <property type="protein sequence ID" value="KKM88904.1"/>
    <property type="molecule type" value="Genomic_DNA"/>
</dbReference>
<evidence type="ECO:0000313" key="1">
    <source>
        <dbReference type="EMBL" id="KKM88904.1"/>
    </source>
</evidence>
<reference evidence="1" key="1">
    <citation type="journal article" date="2015" name="Nature">
        <title>Complex archaea that bridge the gap between prokaryotes and eukaryotes.</title>
        <authorList>
            <person name="Spang A."/>
            <person name="Saw J.H."/>
            <person name="Jorgensen S.L."/>
            <person name="Zaremba-Niedzwiedzka K."/>
            <person name="Martijn J."/>
            <person name="Lind A.E."/>
            <person name="van Eijk R."/>
            <person name="Schleper C."/>
            <person name="Guy L."/>
            <person name="Ettema T.J."/>
        </authorList>
    </citation>
    <scope>NUCLEOTIDE SEQUENCE</scope>
</reference>